<dbReference type="GO" id="GO:0044773">
    <property type="term" value="P:mitotic DNA damage checkpoint signaling"/>
    <property type="evidence" value="ECO:0007669"/>
    <property type="project" value="TreeGrafter"/>
</dbReference>
<comment type="caution">
    <text evidence="3">The sequence shown here is derived from an EMBL/GenBank/DDBJ whole genome shotgun (WGS) entry which is preliminary data.</text>
</comment>
<keyword evidence="3" id="KW-0418">Kinase</keyword>
<sequence length="288" mass="31864">MAPAAHTISAPGGTFLDGTPVPTDGKYHADPTNPMHQVRYLEAWYPPGVTEIFSSGNTARLGFLPDGSVLKFAFDRDDRYAKRGLNIEHSILSALGEHKRLVQYLGKQEHGLRFMFAPNGDVRHYILKRDTDAISPILRRKWSTQIIESVAFIHSKAVIHCDIHPNNFLLDKDLNIRICDFSGSLFGELDGQAMESTRLFLPRDPLSTPNASTDLFALGSVLYYVMTGFEPYADLDEKEVTERFERGEFPNLDGVAFGAAISGCWSGAFSCAEEVVKAFGKENDGIAS</sequence>
<dbReference type="Pfam" id="PF00069">
    <property type="entry name" value="Pkinase"/>
    <property type="match status" value="1"/>
</dbReference>
<proteinExistence type="predicted"/>
<dbReference type="InterPro" id="IPR000719">
    <property type="entry name" value="Prot_kinase_dom"/>
</dbReference>
<keyword evidence="4" id="KW-1185">Reference proteome</keyword>
<protein>
    <submittedName>
        <fullName evidence="3">Kinase-like protein</fullName>
    </submittedName>
</protein>
<dbReference type="GO" id="GO:0005634">
    <property type="term" value="C:nucleus"/>
    <property type="evidence" value="ECO:0007669"/>
    <property type="project" value="TreeGrafter"/>
</dbReference>
<name>A0A9P4NMR8_9PEZI</name>
<dbReference type="GO" id="GO:0004674">
    <property type="term" value="F:protein serine/threonine kinase activity"/>
    <property type="evidence" value="ECO:0007669"/>
    <property type="project" value="TreeGrafter"/>
</dbReference>
<organism evidence="3 4">
    <name type="scientific">Tothia fuscella</name>
    <dbReference type="NCBI Taxonomy" id="1048955"/>
    <lineage>
        <taxon>Eukaryota</taxon>
        <taxon>Fungi</taxon>
        <taxon>Dikarya</taxon>
        <taxon>Ascomycota</taxon>
        <taxon>Pezizomycotina</taxon>
        <taxon>Dothideomycetes</taxon>
        <taxon>Pleosporomycetidae</taxon>
        <taxon>Venturiales</taxon>
        <taxon>Cylindrosympodiaceae</taxon>
        <taxon>Tothia</taxon>
    </lineage>
</organism>
<dbReference type="PANTHER" id="PTHR44167">
    <property type="entry name" value="OVARIAN-SPECIFIC SERINE/THREONINE-PROTEIN KINASE LOK-RELATED"/>
    <property type="match status" value="1"/>
</dbReference>
<feature type="domain" description="Protein kinase" evidence="2">
    <location>
        <begin position="47"/>
        <end position="288"/>
    </location>
</feature>
<dbReference type="SUPFAM" id="SSF56112">
    <property type="entry name" value="Protein kinase-like (PK-like)"/>
    <property type="match status" value="1"/>
</dbReference>
<evidence type="ECO:0000313" key="3">
    <source>
        <dbReference type="EMBL" id="KAF2427438.1"/>
    </source>
</evidence>
<evidence type="ECO:0000313" key="4">
    <source>
        <dbReference type="Proteomes" id="UP000800235"/>
    </source>
</evidence>
<dbReference type="GO" id="GO:0005737">
    <property type="term" value="C:cytoplasm"/>
    <property type="evidence" value="ECO:0007669"/>
    <property type="project" value="TreeGrafter"/>
</dbReference>
<dbReference type="GO" id="GO:0005524">
    <property type="term" value="F:ATP binding"/>
    <property type="evidence" value="ECO:0007669"/>
    <property type="project" value="InterPro"/>
</dbReference>
<evidence type="ECO:0000259" key="2">
    <source>
        <dbReference type="PROSITE" id="PS50011"/>
    </source>
</evidence>
<dbReference type="PANTHER" id="PTHR44167:SF24">
    <property type="entry name" value="SERINE_THREONINE-PROTEIN KINASE CHK2"/>
    <property type="match status" value="1"/>
</dbReference>
<dbReference type="Gene3D" id="1.10.510.10">
    <property type="entry name" value="Transferase(Phosphotransferase) domain 1"/>
    <property type="match status" value="1"/>
</dbReference>
<dbReference type="OrthoDB" id="1668230at2759"/>
<dbReference type="InterPro" id="IPR011009">
    <property type="entry name" value="Kinase-like_dom_sf"/>
</dbReference>
<dbReference type="Proteomes" id="UP000800235">
    <property type="component" value="Unassembled WGS sequence"/>
</dbReference>
<gene>
    <name evidence="3" type="ORF">EJ08DRAFT_651494</name>
</gene>
<keyword evidence="3" id="KW-0808">Transferase</keyword>
<reference evidence="3" key="1">
    <citation type="journal article" date="2020" name="Stud. Mycol.">
        <title>101 Dothideomycetes genomes: a test case for predicting lifestyles and emergence of pathogens.</title>
        <authorList>
            <person name="Haridas S."/>
            <person name="Albert R."/>
            <person name="Binder M."/>
            <person name="Bloem J."/>
            <person name="Labutti K."/>
            <person name="Salamov A."/>
            <person name="Andreopoulos B."/>
            <person name="Baker S."/>
            <person name="Barry K."/>
            <person name="Bills G."/>
            <person name="Bluhm B."/>
            <person name="Cannon C."/>
            <person name="Castanera R."/>
            <person name="Culley D."/>
            <person name="Daum C."/>
            <person name="Ezra D."/>
            <person name="Gonzalez J."/>
            <person name="Henrissat B."/>
            <person name="Kuo A."/>
            <person name="Liang C."/>
            <person name="Lipzen A."/>
            <person name="Lutzoni F."/>
            <person name="Magnuson J."/>
            <person name="Mondo S."/>
            <person name="Nolan M."/>
            <person name="Ohm R."/>
            <person name="Pangilinan J."/>
            <person name="Park H.-J."/>
            <person name="Ramirez L."/>
            <person name="Alfaro M."/>
            <person name="Sun H."/>
            <person name="Tritt A."/>
            <person name="Yoshinaga Y."/>
            <person name="Zwiers L.-H."/>
            <person name="Turgeon B."/>
            <person name="Goodwin S."/>
            <person name="Spatafora J."/>
            <person name="Crous P."/>
            <person name="Grigoriev I."/>
        </authorList>
    </citation>
    <scope>NUCLEOTIDE SEQUENCE</scope>
    <source>
        <strain evidence="3">CBS 130266</strain>
    </source>
</reference>
<dbReference type="PROSITE" id="PS50011">
    <property type="entry name" value="PROTEIN_KINASE_DOM"/>
    <property type="match status" value="1"/>
</dbReference>
<accession>A0A9P4NMR8</accession>
<evidence type="ECO:0000256" key="1">
    <source>
        <dbReference type="SAM" id="MobiDB-lite"/>
    </source>
</evidence>
<dbReference type="AlphaFoldDB" id="A0A9P4NMR8"/>
<dbReference type="EMBL" id="MU007060">
    <property type="protein sequence ID" value="KAF2427438.1"/>
    <property type="molecule type" value="Genomic_DNA"/>
</dbReference>
<feature type="region of interest" description="Disordered" evidence="1">
    <location>
        <begin position="1"/>
        <end position="30"/>
    </location>
</feature>